<dbReference type="WBParaSite" id="nRc.2.0.1.t15402-RA">
    <property type="protein sequence ID" value="nRc.2.0.1.t15402-RA"/>
    <property type="gene ID" value="nRc.2.0.1.g15402"/>
</dbReference>
<dbReference type="GO" id="GO:0005882">
    <property type="term" value="C:intermediate filament"/>
    <property type="evidence" value="ECO:0007669"/>
    <property type="project" value="TreeGrafter"/>
</dbReference>
<dbReference type="PANTHER" id="PTHR23169:SF23">
    <property type="entry name" value="SHORT STOP, ISOFORM H"/>
    <property type="match status" value="1"/>
</dbReference>
<dbReference type="Proteomes" id="UP000887565">
    <property type="component" value="Unplaced"/>
</dbReference>
<keyword evidence="1" id="KW-1185">Reference proteome</keyword>
<dbReference type="GO" id="GO:0005198">
    <property type="term" value="F:structural molecule activity"/>
    <property type="evidence" value="ECO:0007669"/>
    <property type="project" value="TreeGrafter"/>
</dbReference>
<name>A0A915IMK0_ROMCU</name>
<reference evidence="2" key="1">
    <citation type="submission" date="2022-11" db="UniProtKB">
        <authorList>
            <consortium name="WormBaseParasite"/>
        </authorList>
    </citation>
    <scope>IDENTIFICATION</scope>
</reference>
<dbReference type="AlphaFoldDB" id="A0A915IMK0"/>
<dbReference type="InterPro" id="IPR049538">
    <property type="entry name" value="PCN-like_spectrin-like_rpt"/>
</dbReference>
<dbReference type="GO" id="GO:0016020">
    <property type="term" value="C:membrane"/>
    <property type="evidence" value="ECO:0007669"/>
    <property type="project" value="TreeGrafter"/>
</dbReference>
<dbReference type="GO" id="GO:0005737">
    <property type="term" value="C:cytoplasm"/>
    <property type="evidence" value="ECO:0007669"/>
    <property type="project" value="TreeGrafter"/>
</dbReference>
<dbReference type="Gene3D" id="1.20.58.60">
    <property type="match status" value="2"/>
</dbReference>
<accession>A0A915IMK0</accession>
<dbReference type="GO" id="GO:0031122">
    <property type="term" value="P:cytoplasmic microtubule organization"/>
    <property type="evidence" value="ECO:0007669"/>
    <property type="project" value="TreeGrafter"/>
</dbReference>
<dbReference type="GO" id="GO:0042060">
    <property type="term" value="P:wound healing"/>
    <property type="evidence" value="ECO:0007669"/>
    <property type="project" value="TreeGrafter"/>
</dbReference>
<dbReference type="GO" id="GO:0030056">
    <property type="term" value="C:hemidesmosome"/>
    <property type="evidence" value="ECO:0007669"/>
    <property type="project" value="TreeGrafter"/>
</dbReference>
<dbReference type="GO" id="GO:0045104">
    <property type="term" value="P:intermediate filament cytoskeleton organization"/>
    <property type="evidence" value="ECO:0007669"/>
    <property type="project" value="InterPro"/>
</dbReference>
<evidence type="ECO:0000313" key="1">
    <source>
        <dbReference type="Proteomes" id="UP000887565"/>
    </source>
</evidence>
<protein>
    <submittedName>
        <fullName evidence="2">Uncharacterized protein</fullName>
    </submittedName>
</protein>
<dbReference type="Pfam" id="PF21020">
    <property type="entry name" value="Spectrin_4"/>
    <property type="match status" value="1"/>
</dbReference>
<evidence type="ECO:0000313" key="2">
    <source>
        <dbReference type="WBParaSite" id="nRc.2.0.1.t15402-RA"/>
    </source>
</evidence>
<proteinExistence type="predicted"/>
<dbReference type="InterPro" id="IPR043197">
    <property type="entry name" value="Plakin"/>
</dbReference>
<sequence>MESFKSSDLVNRLREKQRLETIYEDLEHLFGDTGHLRVEEELTPYGLNQRWSRMLHLMDERERLLRDRTGSQMSLQDLTHRLHQNLTATNERLDQILRRIEDAENRSRVAPTQEVRQLVDGIVDDLHALEAPIESYFSDVNVLKSERHPQAHDFYQQVFGLHQRRTAYLDRCQADLLHRLGQRDEYASRMEAERYLHVREQVFTKVEECIEWVEKRLSFIKRA</sequence>
<organism evidence="1 2">
    <name type="scientific">Romanomermis culicivorax</name>
    <name type="common">Nematode worm</name>
    <dbReference type="NCBI Taxonomy" id="13658"/>
    <lineage>
        <taxon>Eukaryota</taxon>
        <taxon>Metazoa</taxon>
        <taxon>Ecdysozoa</taxon>
        <taxon>Nematoda</taxon>
        <taxon>Enoplea</taxon>
        <taxon>Dorylaimia</taxon>
        <taxon>Mermithida</taxon>
        <taxon>Mermithoidea</taxon>
        <taxon>Mermithidae</taxon>
        <taxon>Romanomermis</taxon>
    </lineage>
</organism>
<dbReference type="PANTHER" id="PTHR23169">
    <property type="entry name" value="ENVOPLAKIN"/>
    <property type="match status" value="1"/>
</dbReference>
<dbReference type="SUPFAM" id="SSF46966">
    <property type="entry name" value="Spectrin repeat"/>
    <property type="match status" value="1"/>
</dbReference>